<comment type="caution">
    <text evidence="1">The sequence shown here is derived from an EMBL/GenBank/DDBJ whole genome shotgun (WGS) entry which is preliminary data.</text>
</comment>
<name>A0AAW0RN61_9HYPO</name>
<dbReference type="Proteomes" id="UP001397290">
    <property type="component" value="Unassembled WGS sequence"/>
</dbReference>
<accession>A0AAW0RN61</accession>
<dbReference type="EMBL" id="JAAHCF010000508">
    <property type="protein sequence ID" value="KAK8143475.1"/>
    <property type="molecule type" value="Genomic_DNA"/>
</dbReference>
<keyword evidence="2" id="KW-1185">Reference proteome</keyword>
<organism evidence="1 2">
    <name type="scientific">Beauveria asiatica</name>
    <dbReference type="NCBI Taxonomy" id="1069075"/>
    <lineage>
        <taxon>Eukaryota</taxon>
        <taxon>Fungi</taxon>
        <taxon>Dikarya</taxon>
        <taxon>Ascomycota</taxon>
        <taxon>Pezizomycotina</taxon>
        <taxon>Sordariomycetes</taxon>
        <taxon>Hypocreomycetidae</taxon>
        <taxon>Hypocreales</taxon>
        <taxon>Cordycipitaceae</taxon>
        <taxon>Beauveria</taxon>
    </lineage>
</organism>
<sequence length="176" mass="19481">MPPSADLRISSKYAYYNNRLPHGEFLKVVLYIYNAGPDSAASPVVTAGYTTSMDHDKGQASVRLARISPQLLKQGLADSNTLWVDSEIVKRDQDHEKRLTVTTLPTMDAETVFELSLSFPVTQQTSHTEDTVNASVYSSTSDPRLENNSTSFVVTSSHHENGEEYWQSPGNLANLD</sequence>
<evidence type="ECO:0000313" key="1">
    <source>
        <dbReference type="EMBL" id="KAK8143475.1"/>
    </source>
</evidence>
<dbReference type="AlphaFoldDB" id="A0AAW0RN61"/>
<evidence type="ECO:0000313" key="2">
    <source>
        <dbReference type="Proteomes" id="UP001397290"/>
    </source>
</evidence>
<protein>
    <submittedName>
        <fullName evidence="1">Uncharacterized protein</fullName>
    </submittedName>
</protein>
<gene>
    <name evidence="1" type="ORF">G3M48_007192</name>
</gene>
<proteinExistence type="predicted"/>
<reference evidence="1 2" key="1">
    <citation type="submission" date="2020-02" db="EMBL/GenBank/DDBJ databases">
        <title>Comparative genomics of the hypocrealean fungal genus Beauvera.</title>
        <authorList>
            <person name="Showalter D.N."/>
            <person name="Bushley K.E."/>
            <person name="Rehner S.A."/>
        </authorList>
    </citation>
    <scope>NUCLEOTIDE SEQUENCE [LARGE SCALE GENOMIC DNA]</scope>
    <source>
        <strain evidence="1 2">ARSEF4384</strain>
    </source>
</reference>